<evidence type="ECO:0000313" key="2">
    <source>
        <dbReference type="Proteomes" id="UP001060215"/>
    </source>
</evidence>
<accession>A0ACC0IAW7</accession>
<keyword evidence="2" id="KW-1185">Reference proteome</keyword>
<evidence type="ECO:0000313" key="1">
    <source>
        <dbReference type="EMBL" id="KAI8021461.1"/>
    </source>
</evidence>
<comment type="caution">
    <text evidence="1">The sequence shown here is derived from an EMBL/GenBank/DDBJ whole genome shotgun (WGS) entry which is preliminary data.</text>
</comment>
<keyword evidence="1" id="KW-0808">Transferase</keyword>
<protein>
    <submittedName>
        <fullName evidence="1">Serine/threonine-protein kinase fray2</fullName>
    </submittedName>
</protein>
<gene>
    <name evidence="1" type="ORF">LOK49_LG03G02385</name>
</gene>
<dbReference type="EMBL" id="CM045763">
    <property type="protein sequence ID" value="KAI8021461.1"/>
    <property type="molecule type" value="Genomic_DNA"/>
</dbReference>
<sequence>MVGGCFSTANYSTRDVRGGGDGSVKEMARLFGEMVAACLSQLPSQRPTVSKLMDHEFFRRGDVADHLLVQEFLTRLRGEKISKEGFMVIK</sequence>
<organism evidence="1 2">
    <name type="scientific">Camellia lanceoleosa</name>
    <dbReference type="NCBI Taxonomy" id="1840588"/>
    <lineage>
        <taxon>Eukaryota</taxon>
        <taxon>Viridiplantae</taxon>
        <taxon>Streptophyta</taxon>
        <taxon>Embryophyta</taxon>
        <taxon>Tracheophyta</taxon>
        <taxon>Spermatophyta</taxon>
        <taxon>Magnoliopsida</taxon>
        <taxon>eudicotyledons</taxon>
        <taxon>Gunneridae</taxon>
        <taxon>Pentapetalae</taxon>
        <taxon>asterids</taxon>
        <taxon>Ericales</taxon>
        <taxon>Theaceae</taxon>
        <taxon>Camellia</taxon>
    </lineage>
</organism>
<proteinExistence type="predicted"/>
<keyword evidence="1" id="KW-0418">Kinase</keyword>
<name>A0ACC0IAW7_9ERIC</name>
<reference evidence="1 2" key="1">
    <citation type="journal article" date="2022" name="Plant J.">
        <title>Chromosome-level genome of Camellia lanceoleosa provides a valuable resource for understanding genome evolution and self-incompatibility.</title>
        <authorList>
            <person name="Gong W."/>
            <person name="Xiao S."/>
            <person name="Wang L."/>
            <person name="Liao Z."/>
            <person name="Chang Y."/>
            <person name="Mo W."/>
            <person name="Hu G."/>
            <person name="Li W."/>
            <person name="Zhao G."/>
            <person name="Zhu H."/>
            <person name="Hu X."/>
            <person name="Ji K."/>
            <person name="Xiang X."/>
            <person name="Song Q."/>
            <person name="Yuan D."/>
            <person name="Jin S."/>
            <person name="Zhang L."/>
        </authorList>
    </citation>
    <scope>NUCLEOTIDE SEQUENCE [LARGE SCALE GENOMIC DNA]</scope>
    <source>
        <strain evidence="1">SQ_2022a</strain>
    </source>
</reference>
<dbReference type="Proteomes" id="UP001060215">
    <property type="component" value="Chromosome 6"/>
</dbReference>